<name>A0A1C4CCW6_9GAMM</name>
<evidence type="ECO:0000256" key="12">
    <source>
        <dbReference type="ARBA" id="ARBA00049486"/>
    </source>
</evidence>
<dbReference type="GO" id="GO:0009001">
    <property type="term" value="F:serine O-acetyltransferase activity"/>
    <property type="evidence" value="ECO:0007669"/>
    <property type="project" value="UniProtKB-EC"/>
</dbReference>
<dbReference type="InterPro" id="IPR045304">
    <property type="entry name" value="LbH_SAT"/>
</dbReference>
<dbReference type="EMBL" id="FMAQ01000008">
    <property type="protein sequence ID" value="SCC16834.1"/>
    <property type="molecule type" value="Genomic_DNA"/>
</dbReference>
<proteinExistence type="inferred from homology"/>
<comment type="similarity">
    <text evidence="3">Belongs to the transferase hexapeptide repeat family.</text>
</comment>
<keyword evidence="9" id="KW-0677">Repeat</keyword>
<comment type="pathway">
    <text evidence="2">Amino-acid biosynthesis; L-cysteine biosynthesis; L-cysteine from L-serine: step 1/2.</text>
</comment>
<dbReference type="SMART" id="SM00971">
    <property type="entry name" value="SATase_N"/>
    <property type="match status" value="1"/>
</dbReference>
<comment type="catalytic activity">
    <reaction evidence="12">
        <text>L-serine + acetyl-CoA = O-acetyl-L-serine + CoA</text>
        <dbReference type="Rhea" id="RHEA:24560"/>
        <dbReference type="ChEBI" id="CHEBI:33384"/>
        <dbReference type="ChEBI" id="CHEBI:57287"/>
        <dbReference type="ChEBI" id="CHEBI:57288"/>
        <dbReference type="ChEBI" id="CHEBI:58340"/>
        <dbReference type="EC" id="2.3.1.30"/>
    </reaction>
</comment>
<keyword evidence="11" id="KW-0012">Acyltransferase</keyword>
<dbReference type="InterPro" id="IPR010493">
    <property type="entry name" value="Ser_AcTrfase_N"/>
</dbReference>
<feature type="domain" description="Serine acetyltransferase N-terminal" evidence="13">
    <location>
        <begin position="13"/>
        <end position="117"/>
    </location>
</feature>
<keyword evidence="15" id="KW-1185">Reference proteome</keyword>
<dbReference type="AlphaFoldDB" id="A0A1C4CCW6"/>
<evidence type="ECO:0000256" key="6">
    <source>
        <dbReference type="ARBA" id="ARBA00022490"/>
    </source>
</evidence>
<gene>
    <name evidence="14" type="ORF">GA0061081_10841</name>
</gene>
<evidence type="ECO:0000256" key="5">
    <source>
        <dbReference type="ARBA" id="ARBA00018522"/>
    </source>
</evidence>
<comment type="subcellular location">
    <subcellularLocation>
        <location evidence="1">Cytoplasm</location>
    </subcellularLocation>
</comment>
<evidence type="ECO:0000256" key="2">
    <source>
        <dbReference type="ARBA" id="ARBA00004876"/>
    </source>
</evidence>
<keyword evidence="8 14" id="KW-0808">Transferase</keyword>
<keyword evidence="7" id="KW-0028">Amino-acid biosynthesis</keyword>
<dbReference type="CDD" id="cd03354">
    <property type="entry name" value="LbH_SAT"/>
    <property type="match status" value="1"/>
</dbReference>
<keyword evidence="6" id="KW-0963">Cytoplasm</keyword>
<dbReference type="InterPro" id="IPR053376">
    <property type="entry name" value="Serine_acetyltransferase"/>
</dbReference>
<dbReference type="Gene3D" id="2.160.10.10">
    <property type="entry name" value="Hexapeptide repeat proteins"/>
    <property type="match status" value="1"/>
</dbReference>
<dbReference type="OrthoDB" id="9801456at2"/>
<dbReference type="UniPathway" id="UPA00136">
    <property type="reaction ID" value="UER00199"/>
</dbReference>
<dbReference type="SUPFAM" id="SSF51161">
    <property type="entry name" value="Trimeric LpxA-like enzymes"/>
    <property type="match status" value="1"/>
</dbReference>
<dbReference type="NCBIfam" id="TIGR01172">
    <property type="entry name" value="cysE"/>
    <property type="match status" value="1"/>
</dbReference>
<evidence type="ECO:0000259" key="13">
    <source>
        <dbReference type="SMART" id="SM00971"/>
    </source>
</evidence>
<dbReference type="NCBIfam" id="NF008349">
    <property type="entry name" value="PRK11132.1"/>
    <property type="match status" value="1"/>
</dbReference>
<dbReference type="GO" id="GO:0005737">
    <property type="term" value="C:cytoplasm"/>
    <property type="evidence" value="ECO:0007669"/>
    <property type="project" value="UniProtKB-SubCell"/>
</dbReference>
<evidence type="ECO:0000256" key="1">
    <source>
        <dbReference type="ARBA" id="ARBA00004496"/>
    </source>
</evidence>
<accession>A0A1C4CCW6</accession>
<evidence type="ECO:0000256" key="7">
    <source>
        <dbReference type="ARBA" id="ARBA00022605"/>
    </source>
</evidence>
<dbReference type="EC" id="2.3.1.30" evidence="4"/>
<evidence type="ECO:0000256" key="4">
    <source>
        <dbReference type="ARBA" id="ARBA00013266"/>
    </source>
</evidence>
<dbReference type="PROSITE" id="PS00101">
    <property type="entry name" value="HEXAPEP_TRANSFERASES"/>
    <property type="match status" value="1"/>
</dbReference>
<evidence type="ECO:0000256" key="10">
    <source>
        <dbReference type="ARBA" id="ARBA00023192"/>
    </source>
</evidence>
<evidence type="ECO:0000256" key="8">
    <source>
        <dbReference type="ARBA" id="ARBA00022679"/>
    </source>
</evidence>
<dbReference type="PANTHER" id="PTHR42811">
    <property type="entry name" value="SERINE ACETYLTRANSFERASE"/>
    <property type="match status" value="1"/>
</dbReference>
<dbReference type="InterPro" id="IPR005881">
    <property type="entry name" value="Ser_O-AcTrfase"/>
</dbReference>
<evidence type="ECO:0000313" key="15">
    <source>
        <dbReference type="Proteomes" id="UP000199670"/>
    </source>
</evidence>
<dbReference type="FunFam" id="1.10.3130.10:FF:000001">
    <property type="entry name" value="Acetyltransferase"/>
    <property type="match status" value="1"/>
</dbReference>
<dbReference type="Pfam" id="PF06426">
    <property type="entry name" value="SATase_N"/>
    <property type="match status" value="1"/>
</dbReference>
<protein>
    <recommendedName>
        <fullName evidence="5">Serine acetyltransferase</fullName>
        <ecNumber evidence="4">2.3.1.30</ecNumber>
    </recommendedName>
</protein>
<dbReference type="STRING" id="1798182.GA0061081_10841"/>
<dbReference type="NCBIfam" id="NF041874">
    <property type="entry name" value="EPS_EpsC"/>
    <property type="match status" value="1"/>
</dbReference>
<dbReference type="InterPro" id="IPR042122">
    <property type="entry name" value="Ser_AcTrfase_N_sf"/>
</dbReference>
<keyword evidence="10" id="KW-0198">Cysteine biosynthesis</keyword>
<evidence type="ECO:0000313" key="14">
    <source>
        <dbReference type="EMBL" id="SCC16834.1"/>
    </source>
</evidence>
<dbReference type="Pfam" id="PF00132">
    <property type="entry name" value="Hexapep"/>
    <property type="match status" value="1"/>
</dbReference>
<dbReference type="InterPro" id="IPR011004">
    <property type="entry name" value="Trimer_LpxA-like_sf"/>
</dbReference>
<evidence type="ECO:0000256" key="11">
    <source>
        <dbReference type="ARBA" id="ARBA00023315"/>
    </source>
</evidence>
<evidence type="ECO:0000256" key="9">
    <source>
        <dbReference type="ARBA" id="ARBA00022737"/>
    </source>
</evidence>
<evidence type="ECO:0000256" key="3">
    <source>
        <dbReference type="ARBA" id="ARBA00007274"/>
    </source>
</evidence>
<dbReference type="InterPro" id="IPR001451">
    <property type="entry name" value="Hexapep"/>
</dbReference>
<sequence>MSDAKIVVKPERLWQTIRQEAFELVESEPMLASYFHATLLNHEDLGSALSYILANKLATQVMPAIEIREIARQAYQADQRLIQSAVSDIIAVYIRDPATNYYSTPLLYYKGFLSLQAYRIAHWLWKQNRKSLAIFLQSQIAIVFGVDIHPAAKIGCGVMFDHATGIVIGETVVIENDVSILQSVTLGGTGKQNGDRHPKIREGVMIGAHSTILGNIEIGKGAKIGAGSVVLDPVPPHTTVAGVPAKVVGCPDCDKPALNMDQDI</sequence>
<organism evidence="14 15">
    <name type="scientific">Gilliamella bombicola</name>
    <dbReference type="NCBI Taxonomy" id="1798182"/>
    <lineage>
        <taxon>Bacteria</taxon>
        <taxon>Pseudomonadati</taxon>
        <taxon>Pseudomonadota</taxon>
        <taxon>Gammaproteobacteria</taxon>
        <taxon>Orbales</taxon>
        <taxon>Orbaceae</taxon>
        <taxon>Gilliamella</taxon>
    </lineage>
</organism>
<dbReference type="Gene3D" id="1.10.3130.10">
    <property type="entry name" value="serine acetyltransferase, domain 1"/>
    <property type="match status" value="1"/>
</dbReference>
<dbReference type="FunFam" id="2.160.10.10:FF:000002">
    <property type="entry name" value="Serine acetyltransferase"/>
    <property type="match status" value="1"/>
</dbReference>
<reference evidence="15" key="1">
    <citation type="submission" date="2016-08" db="EMBL/GenBank/DDBJ databases">
        <authorList>
            <person name="Varghese N."/>
            <person name="Submissions Spin"/>
        </authorList>
    </citation>
    <scope>NUCLEOTIDE SEQUENCE [LARGE SCALE GENOMIC DNA]</scope>
    <source>
        <strain evidence="15">R-53248</strain>
    </source>
</reference>
<dbReference type="Proteomes" id="UP000199670">
    <property type="component" value="Unassembled WGS sequence"/>
</dbReference>
<dbReference type="GO" id="GO:0006535">
    <property type="term" value="P:cysteine biosynthetic process from serine"/>
    <property type="evidence" value="ECO:0007669"/>
    <property type="project" value="InterPro"/>
</dbReference>
<dbReference type="InterPro" id="IPR018357">
    <property type="entry name" value="Hexapep_transf_CS"/>
</dbReference>